<sequence length="513" mass="51799">MSLVAVSYGTGTFDRVTANDHVVQAQVRNPKAVLKLGGNTATNSANTYLGVESRLDGTHLTEVTGTKVFVDSPFTVTQATTFSGNVAVGGNLSVGGTTALTGAATLSSTLQVQAAATFQSTVQTGALTAASETVTGNLSVGGTTAHAGAVTINNTLNVQSAATFQSTVQTGALSAASAAVSANTTVGGTLTVTGASSLNNTLAVTGATTLASTLAVTGNSSFSNVAASGSLTVQGNAAVTGTTTLTGATSITSNLTVAGSTGVAVTAGRLTVGATSLAYDPAAQAGYLQMGTTTGVKLFASDNHVELPGGAVTTTVTGYSGSELKLQGGDAKGTVHIAGQLLIDGDISRKVVTDLDVEDLTLNLGKTTDANGNNTSTDQTSDTSGVIVSGNSAYEKSLRWFYNQGPAYAPPDSSHYTDDGLSYWCFKGGNLVLTRTIPAANHVSYNYSTQQWEHDNTAATVSYRFSISDSEDMLLSKTSGIDYSAGNRTTQVGSTAKVLTSWDIPPTTDGTTT</sequence>
<evidence type="ECO:0000313" key="3">
    <source>
        <dbReference type="Proteomes" id="UP001438707"/>
    </source>
</evidence>
<reference evidence="2 3" key="1">
    <citation type="journal article" date="2024" name="Nat. Commun.">
        <title>Phylogenomics reveals the evolutionary origins of lichenization in chlorophyte algae.</title>
        <authorList>
            <person name="Puginier C."/>
            <person name="Libourel C."/>
            <person name="Otte J."/>
            <person name="Skaloud P."/>
            <person name="Haon M."/>
            <person name="Grisel S."/>
            <person name="Petersen M."/>
            <person name="Berrin J.G."/>
            <person name="Delaux P.M."/>
            <person name="Dal Grande F."/>
            <person name="Keller J."/>
        </authorList>
    </citation>
    <scope>NUCLEOTIDE SEQUENCE [LARGE SCALE GENOMIC DNA]</scope>
    <source>
        <strain evidence="2 3">SAG 2145</strain>
    </source>
</reference>
<accession>A0AAW1Q654</accession>
<feature type="region of interest" description="Disordered" evidence="1">
    <location>
        <begin position="365"/>
        <end position="384"/>
    </location>
</feature>
<name>A0AAW1Q654_9CHLO</name>
<keyword evidence="3" id="KW-1185">Reference proteome</keyword>
<feature type="compositionally biased region" description="Low complexity" evidence="1">
    <location>
        <begin position="371"/>
        <end position="384"/>
    </location>
</feature>
<dbReference type="Proteomes" id="UP001438707">
    <property type="component" value="Unassembled WGS sequence"/>
</dbReference>
<gene>
    <name evidence="2" type="ORF">WJX74_005813</name>
</gene>
<evidence type="ECO:0000256" key="1">
    <source>
        <dbReference type="SAM" id="MobiDB-lite"/>
    </source>
</evidence>
<protein>
    <submittedName>
        <fullName evidence="2">Uncharacterized protein</fullName>
    </submittedName>
</protein>
<dbReference type="EMBL" id="JALJOS010000091">
    <property type="protein sequence ID" value="KAK9816128.1"/>
    <property type="molecule type" value="Genomic_DNA"/>
</dbReference>
<organism evidence="2 3">
    <name type="scientific">Apatococcus lobatus</name>
    <dbReference type="NCBI Taxonomy" id="904363"/>
    <lineage>
        <taxon>Eukaryota</taxon>
        <taxon>Viridiplantae</taxon>
        <taxon>Chlorophyta</taxon>
        <taxon>core chlorophytes</taxon>
        <taxon>Trebouxiophyceae</taxon>
        <taxon>Chlorellales</taxon>
        <taxon>Chlorellaceae</taxon>
        <taxon>Apatococcus</taxon>
    </lineage>
</organism>
<dbReference type="AlphaFoldDB" id="A0AAW1Q654"/>
<dbReference type="InterPro" id="IPR011004">
    <property type="entry name" value="Trimer_LpxA-like_sf"/>
</dbReference>
<evidence type="ECO:0000313" key="2">
    <source>
        <dbReference type="EMBL" id="KAK9816128.1"/>
    </source>
</evidence>
<comment type="caution">
    <text evidence="2">The sequence shown here is derived from an EMBL/GenBank/DDBJ whole genome shotgun (WGS) entry which is preliminary data.</text>
</comment>
<dbReference type="SUPFAM" id="SSF51161">
    <property type="entry name" value="Trimeric LpxA-like enzymes"/>
    <property type="match status" value="1"/>
</dbReference>
<proteinExistence type="predicted"/>